<feature type="transmembrane region" description="Helical" evidence="1">
    <location>
        <begin position="32"/>
        <end position="51"/>
    </location>
</feature>
<evidence type="ECO:0000256" key="1">
    <source>
        <dbReference type="SAM" id="Phobius"/>
    </source>
</evidence>
<proteinExistence type="predicted"/>
<dbReference type="Pfam" id="PF01066">
    <property type="entry name" value="CDP-OH_P_transf"/>
    <property type="match status" value="1"/>
</dbReference>
<keyword evidence="1" id="KW-0472">Membrane</keyword>
<keyword evidence="1" id="KW-0812">Transmembrane</keyword>
<evidence type="ECO:0008006" key="4">
    <source>
        <dbReference type="Google" id="ProtNLM"/>
    </source>
</evidence>
<evidence type="ECO:0000313" key="3">
    <source>
        <dbReference type="Proteomes" id="UP000216020"/>
    </source>
</evidence>
<dbReference type="GO" id="GO:0016020">
    <property type="term" value="C:membrane"/>
    <property type="evidence" value="ECO:0007669"/>
    <property type="project" value="InterPro"/>
</dbReference>
<dbReference type="Gene3D" id="1.20.120.1760">
    <property type="match status" value="1"/>
</dbReference>
<dbReference type="GO" id="GO:0016780">
    <property type="term" value="F:phosphotransferase activity, for other substituted phosphate groups"/>
    <property type="evidence" value="ECO:0007669"/>
    <property type="project" value="InterPro"/>
</dbReference>
<keyword evidence="1" id="KW-1133">Transmembrane helix</keyword>
<feature type="transmembrane region" description="Helical" evidence="1">
    <location>
        <begin position="63"/>
        <end position="81"/>
    </location>
</feature>
<dbReference type="RefSeq" id="WP_094855924.1">
    <property type="nucleotide sequence ID" value="NZ_NEVM01000005.1"/>
</dbReference>
<dbReference type="Proteomes" id="UP000216020">
    <property type="component" value="Unassembled WGS sequence"/>
</dbReference>
<dbReference type="AlphaFoldDB" id="A0A261S2E3"/>
<dbReference type="EMBL" id="NEVM01000005">
    <property type="protein sequence ID" value="OZI31516.1"/>
    <property type="molecule type" value="Genomic_DNA"/>
</dbReference>
<feature type="transmembrane region" description="Helical" evidence="1">
    <location>
        <begin position="162"/>
        <end position="182"/>
    </location>
</feature>
<dbReference type="GO" id="GO:0008654">
    <property type="term" value="P:phospholipid biosynthetic process"/>
    <property type="evidence" value="ECO:0007669"/>
    <property type="project" value="InterPro"/>
</dbReference>
<feature type="transmembrane region" description="Helical" evidence="1">
    <location>
        <begin position="122"/>
        <end position="142"/>
    </location>
</feature>
<dbReference type="OrthoDB" id="1034332at2"/>
<accession>A0A261S2E3</accession>
<evidence type="ECO:0000313" key="2">
    <source>
        <dbReference type="EMBL" id="OZI31516.1"/>
    </source>
</evidence>
<dbReference type="InterPro" id="IPR043130">
    <property type="entry name" value="CDP-OH_PTrfase_TM_dom"/>
</dbReference>
<dbReference type="InterPro" id="IPR000462">
    <property type="entry name" value="CDP-OH_P_trans"/>
</dbReference>
<gene>
    <name evidence="2" type="ORF">CAL29_26855</name>
</gene>
<keyword evidence="3" id="KW-1185">Reference proteome</keyword>
<organism evidence="2 3">
    <name type="scientific">Bordetella genomosp. 10</name>
    <dbReference type="NCBI Taxonomy" id="1416804"/>
    <lineage>
        <taxon>Bacteria</taxon>
        <taxon>Pseudomonadati</taxon>
        <taxon>Pseudomonadota</taxon>
        <taxon>Betaproteobacteria</taxon>
        <taxon>Burkholderiales</taxon>
        <taxon>Alcaligenaceae</taxon>
        <taxon>Bordetella</taxon>
    </lineage>
</organism>
<name>A0A261S2E3_9BORD</name>
<sequence length="214" mass="22400">MASIYDLKPRFQQLLDWPTRKLHGAGVTANQVTMTAALASLALGAGLAWLLARQAGGGAPVGLAWLALPVFLFLRMALNAIDGMLARRYHMQSALGALLNEAGDVVSDAALYLPFALLPGVAGGWVVTLVLLAALSEMVGVLGQTVGGGRRYDGPLGKSDRAFLFGLIGLLLGLGVPYLAWFTPVMALANALLAVTIWNRGRQALRAAAAEGRP</sequence>
<comment type="caution">
    <text evidence="2">The sequence shown here is derived from an EMBL/GenBank/DDBJ whole genome shotgun (WGS) entry which is preliminary data.</text>
</comment>
<protein>
    <recommendedName>
        <fullName evidence="4">CDP-alcohol phosphatidyltransferase</fullName>
    </recommendedName>
</protein>
<reference evidence="3" key="1">
    <citation type="submission" date="2017-05" db="EMBL/GenBank/DDBJ databases">
        <title>Complete and WGS of Bordetella genogroups.</title>
        <authorList>
            <person name="Spilker T."/>
            <person name="Lipuma J."/>
        </authorList>
    </citation>
    <scope>NUCLEOTIDE SEQUENCE [LARGE SCALE GENOMIC DNA]</scope>
    <source>
        <strain evidence="3">AU16122</strain>
    </source>
</reference>